<reference evidence="1 2" key="1">
    <citation type="journal article" date="2023" name="ACS Omega">
        <title>Identification of the Neoaspergillic Acid Biosynthesis Gene Cluster by Establishing an In Vitro CRISPR-Ribonucleoprotein Genetic System in Aspergillus melleus.</title>
        <authorList>
            <person name="Yuan B."/>
            <person name="Grau M.F."/>
            <person name="Murata R.M."/>
            <person name="Torok T."/>
            <person name="Venkateswaran K."/>
            <person name="Stajich J.E."/>
            <person name="Wang C.C.C."/>
        </authorList>
    </citation>
    <scope>NUCLEOTIDE SEQUENCE [LARGE SCALE GENOMIC DNA]</scope>
    <source>
        <strain evidence="1 2">IMV 1140</strain>
    </source>
</reference>
<keyword evidence="2" id="KW-1185">Reference proteome</keyword>
<dbReference type="Proteomes" id="UP001177260">
    <property type="component" value="Unassembled WGS sequence"/>
</dbReference>
<comment type="caution">
    <text evidence="1">The sequence shown here is derived from an EMBL/GenBank/DDBJ whole genome shotgun (WGS) entry which is preliminary data.</text>
</comment>
<dbReference type="EMBL" id="JAOPJF010000106">
    <property type="protein sequence ID" value="KAK1139501.1"/>
    <property type="molecule type" value="Genomic_DNA"/>
</dbReference>
<name>A0ACC3AQ24_9EURO</name>
<organism evidence="1 2">
    <name type="scientific">Aspergillus melleus</name>
    <dbReference type="NCBI Taxonomy" id="138277"/>
    <lineage>
        <taxon>Eukaryota</taxon>
        <taxon>Fungi</taxon>
        <taxon>Dikarya</taxon>
        <taxon>Ascomycota</taxon>
        <taxon>Pezizomycotina</taxon>
        <taxon>Eurotiomycetes</taxon>
        <taxon>Eurotiomycetidae</taxon>
        <taxon>Eurotiales</taxon>
        <taxon>Aspergillaceae</taxon>
        <taxon>Aspergillus</taxon>
        <taxon>Aspergillus subgen. Circumdati</taxon>
    </lineage>
</organism>
<evidence type="ECO:0000313" key="1">
    <source>
        <dbReference type="EMBL" id="KAK1139501.1"/>
    </source>
</evidence>
<protein>
    <submittedName>
        <fullName evidence="1">Cu/Pi carrier</fullName>
    </submittedName>
</protein>
<sequence length="674" mass="74627">MSELFAISLINSRLWKIRRLAVDATALITLGNEVKAPPLIVKARDCYGLAIRGLRQALASKTQAVKDETFATMILLCLFEDITGERNGLTSSHTAGLELLVKLRGESQLGNAQGRELFSFAYAHNHIEILALREKPRYGTDWIVEQLDSSDPVIGLMVGASKLSRLFLEASSYQGPFGLVEIEKLVSWIDAGRLIDLELSQWAQQLPNNWLPLAVYSPTGEALLTYQRVAVATIWKYYRAVRIILQKMMLELRQTLASVVDEHDETYKDVFQGDANVKDVIQDMIADTCRSIPYCFGDVDMSGNPPSSSINEKPRIRAIYGYIMLWPLWYTYSCGLATPTQTEQLRGALARVGSALGIRLALVLARDNGPPKRKLPFGKIEPNSARYFASCTVGGIIACGPTHTSVTPLDLVKCRRQVDPSIYKSNLSAWRSIYAKEGLRGVFFGWSPTFIGYSFQGAGKYGFYEYFKYLYGEQLFPNMNRTAVFLGASASAEALADVALCPLEAIKVRMQTTLPPYAQTLREGWSKVVAKEGFAGLYKGLYPLWARQIPYTMTKFATFEETVSAIYKTLGKPKESFNGLQQTGVSFLGGYIAGIFCAIVSHPADVMVSKLNADRQAGESAMKAVSRIYGNIGFSGLWNGLPVRIVMLGTLTGFQWLIYDSFKVFLGLPTTGGH</sequence>
<gene>
    <name evidence="1" type="primary">PIC2_1</name>
    <name evidence="1" type="ORF">N8T08_000706</name>
</gene>
<proteinExistence type="predicted"/>
<accession>A0ACC3AQ24</accession>
<evidence type="ECO:0000313" key="2">
    <source>
        <dbReference type="Proteomes" id="UP001177260"/>
    </source>
</evidence>